<organism evidence="3 4">
    <name type="scientific">Dendrobium thyrsiflorum</name>
    <name type="common">Pinecone-like raceme dendrobium</name>
    <name type="synonym">Orchid</name>
    <dbReference type="NCBI Taxonomy" id="117978"/>
    <lineage>
        <taxon>Eukaryota</taxon>
        <taxon>Viridiplantae</taxon>
        <taxon>Streptophyta</taxon>
        <taxon>Embryophyta</taxon>
        <taxon>Tracheophyta</taxon>
        <taxon>Spermatophyta</taxon>
        <taxon>Magnoliopsida</taxon>
        <taxon>Liliopsida</taxon>
        <taxon>Asparagales</taxon>
        <taxon>Orchidaceae</taxon>
        <taxon>Epidendroideae</taxon>
        <taxon>Malaxideae</taxon>
        <taxon>Dendrobiinae</taxon>
        <taxon>Dendrobium</taxon>
    </lineage>
</organism>
<dbReference type="EMBL" id="JANQDX010000020">
    <property type="protein sequence ID" value="KAL0903259.1"/>
    <property type="molecule type" value="Genomic_DNA"/>
</dbReference>
<dbReference type="InterPro" id="IPR001878">
    <property type="entry name" value="Znf_CCHC"/>
</dbReference>
<dbReference type="PANTHER" id="PTHR31286:SF99">
    <property type="entry name" value="DUF4283 DOMAIN-CONTAINING PROTEIN"/>
    <property type="match status" value="1"/>
</dbReference>
<dbReference type="Pfam" id="PF14392">
    <property type="entry name" value="zf-CCHC_4"/>
    <property type="match status" value="1"/>
</dbReference>
<keyword evidence="4" id="KW-1185">Reference proteome</keyword>
<dbReference type="Pfam" id="PF13966">
    <property type="entry name" value="zf-RVT"/>
    <property type="match status" value="1"/>
</dbReference>
<evidence type="ECO:0000313" key="4">
    <source>
        <dbReference type="Proteomes" id="UP001552299"/>
    </source>
</evidence>
<keyword evidence="1" id="KW-0479">Metal-binding</keyword>
<dbReference type="Proteomes" id="UP001552299">
    <property type="component" value="Unassembled WGS sequence"/>
</dbReference>
<accession>A0ABD0TUB9</accession>
<evidence type="ECO:0000259" key="2">
    <source>
        <dbReference type="PROSITE" id="PS50158"/>
    </source>
</evidence>
<dbReference type="InterPro" id="IPR025836">
    <property type="entry name" value="Zn_knuckle_CX2CX4HX4C"/>
</dbReference>
<dbReference type="InterPro" id="IPR040256">
    <property type="entry name" value="At4g02000-like"/>
</dbReference>
<dbReference type="PANTHER" id="PTHR31286">
    <property type="entry name" value="GLYCINE-RICH CELL WALL STRUCTURAL PROTEIN 1.8-LIKE"/>
    <property type="match status" value="1"/>
</dbReference>
<protein>
    <recommendedName>
        <fullName evidence="2">CCHC-type domain-containing protein</fullName>
    </recommendedName>
</protein>
<evidence type="ECO:0000313" key="3">
    <source>
        <dbReference type="EMBL" id="KAL0903259.1"/>
    </source>
</evidence>
<dbReference type="AlphaFoldDB" id="A0ABD0TUB9"/>
<dbReference type="InterPro" id="IPR026960">
    <property type="entry name" value="RVT-Znf"/>
</dbReference>
<name>A0ABD0TUB9_DENTH</name>
<gene>
    <name evidence="3" type="ORF">M5K25_027621</name>
</gene>
<evidence type="ECO:0000256" key="1">
    <source>
        <dbReference type="PROSITE-ProRule" id="PRU00047"/>
    </source>
</evidence>
<dbReference type="GO" id="GO:0008270">
    <property type="term" value="F:zinc ion binding"/>
    <property type="evidence" value="ECO:0007669"/>
    <property type="project" value="UniProtKB-KW"/>
</dbReference>
<keyword evidence="1" id="KW-0862">Zinc</keyword>
<comment type="caution">
    <text evidence="3">The sequence shown here is derived from an EMBL/GenBank/DDBJ whole genome shotgun (WGS) entry which is preliminary data.</text>
</comment>
<sequence length="758" mass="85916">MVGTPYLIDANMFQWGRREFARVCVRLKLHEKLPLGIWVEGSSSKFYQKIEYERIPNFCYNCGFIGHLKSNCNNGNSERAMNMEDSVNTTGNLDVAVNAKSNGASRPEANVNVDRTNGYGPWLQVYYGKNKLRKSVFKKTAMQSDTSGRLDSKVNLENEITIERQTEVPLGNLNNCQSQILVSDKQGASSSKVNTLKSNVINKFSILDQVIEEGELVDIQDHGSLVDNKLAISGSPGKMDVRKNFENSKVEIQSSKIGKFKKKSSKLSKNLGPMRLLTRNRRLEGESSGTKEMKNFLACNDFHEPAFVGPRFTWCNNKSGEEIILERLDRWNVSNGKSIDVFKDIWILDKCIDLWPTFVVVPEVDELLVDHFILNGGWDVNGLLRFFGTELVNLICKVKIRDDLVVDEMELIHFKPGRTISALVKETIQCSLVEESKFFWIGKINLNPRVEIFWWRMLNNAIPTNLFLSYRRLQDKRECNWCVGSNEDIAHIVIACKITLVVVNILNCWGFGIPSFQSLDDCLSSGNWDANQNSLFNHWHPPPPDWIKVNVDAALLPNNKAGIAAVFRDHKGRFLLAAGRDIIHWDASKLELMARDCNKLADLCASYAILGSFIWEDISSLEVPPSFVKLLKEESGIYLAFLAYWKGRPQQVSCWKGCTQQFLIGKDEPHSGRHCWKNAYNRREIHGINSDFGKVENATTFQPLHPMAKMKCDAALDGLKPVMEGIEDNPLAVLAILAMKSSHLIMIRLNLEDMRISK</sequence>
<keyword evidence="1" id="KW-0863">Zinc-finger</keyword>
<proteinExistence type="predicted"/>
<reference evidence="3 4" key="1">
    <citation type="journal article" date="2024" name="Plant Biotechnol. J.">
        <title>Dendrobium thyrsiflorum genome and its molecular insights into genes involved in important horticultural traits.</title>
        <authorList>
            <person name="Chen B."/>
            <person name="Wang J.Y."/>
            <person name="Zheng P.J."/>
            <person name="Li K.L."/>
            <person name="Liang Y.M."/>
            <person name="Chen X.F."/>
            <person name="Zhang C."/>
            <person name="Zhao X."/>
            <person name="He X."/>
            <person name="Zhang G.Q."/>
            <person name="Liu Z.J."/>
            <person name="Xu Q."/>
        </authorList>
    </citation>
    <scope>NUCLEOTIDE SEQUENCE [LARGE SCALE GENOMIC DNA]</scope>
    <source>
        <strain evidence="3">GZMU011</strain>
    </source>
</reference>
<dbReference type="PROSITE" id="PS50158">
    <property type="entry name" value="ZF_CCHC"/>
    <property type="match status" value="1"/>
</dbReference>
<feature type="domain" description="CCHC-type" evidence="2">
    <location>
        <begin position="59"/>
        <end position="72"/>
    </location>
</feature>